<dbReference type="PANTHER" id="PTHR33112:SF16">
    <property type="entry name" value="HETEROKARYON INCOMPATIBILITY DOMAIN-CONTAINING PROTEIN"/>
    <property type="match status" value="1"/>
</dbReference>
<feature type="domain" description="Heterokaryon incompatibility" evidence="1">
    <location>
        <begin position="134"/>
        <end position="290"/>
    </location>
</feature>
<organism evidence="2 3">
    <name type="scientific">Recurvomyces mirabilis</name>
    <dbReference type="NCBI Taxonomy" id="574656"/>
    <lineage>
        <taxon>Eukaryota</taxon>
        <taxon>Fungi</taxon>
        <taxon>Dikarya</taxon>
        <taxon>Ascomycota</taxon>
        <taxon>Pezizomycotina</taxon>
        <taxon>Dothideomycetes</taxon>
        <taxon>Dothideomycetidae</taxon>
        <taxon>Mycosphaerellales</taxon>
        <taxon>Teratosphaeriaceae</taxon>
        <taxon>Recurvomyces</taxon>
    </lineage>
</organism>
<sequence length="609" mass="67912">MQSSDGGDHAWYGATVFSSNDRTDRHSSWACAEGTLEEVQFRVKPGVEIASYDIADWLGVLQSFPLDQDLGEHSTTLTLDVAARYRSWLVDCESQHALCNAPANGVRPARLLEVTGTSDEHIQLVPGHLVDEGYVALSYCWGKAEIPILTKARLQDSKLLPRIKDLPLLYRGVMRLLSVMQIRHLWIDSLCIVQDDDEHRDREIRGMGSIYGNARFVIVAAMGHSPYEGLFEPRSSRGLGHMWYDCLISDAEEPFVQIRRTPLHGLGRSSDFRSPPLAEPVSQRSWTFQERLMARRCLTFTSHETPIVLDGSPIQQWFESPEVAELFWWRAVKEYAGRSISKPADYLPAISTLAAVVCQATQRPYLAGHLDTDRLIEQLCWEIDTRTKLYWPTEHGYVAPSWSWASSNASIIHTGVYELRGPGDTPSAQVTSAECVAGTTNSFGAVKSGHIVLRARVCAVMLHVQGERHQTMLTQADPILQDGGRNHMTAVGPTLTTLEVMGQSGRLVLDGSVAEVTSAGSPVATLQIRIPASDVVDEEAISTSRCGEVFLLEVFRRKKFLVVARSVCNPDAFVRLGMLHYGEKNDRYEASRWVDATDKACEWQEMKLV</sequence>
<dbReference type="AlphaFoldDB" id="A0AAE0WQC0"/>
<name>A0AAE0WQC0_9PEZI</name>
<comment type="caution">
    <text evidence="2">The sequence shown here is derived from an EMBL/GenBank/DDBJ whole genome shotgun (WGS) entry which is preliminary data.</text>
</comment>
<dbReference type="Proteomes" id="UP001274830">
    <property type="component" value="Unassembled WGS sequence"/>
</dbReference>
<evidence type="ECO:0000259" key="1">
    <source>
        <dbReference type="Pfam" id="PF06985"/>
    </source>
</evidence>
<protein>
    <recommendedName>
        <fullName evidence="1">Heterokaryon incompatibility domain-containing protein</fullName>
    </recommendedName>
</protein>
<dbReference type="EMBL" id="JAUTXT010000012">
    <property type="protein sequence ID" value="KAK3676028.1"/>
    <property type="molecule type" value="Genomic_DNA"/>
</dbReference>
<keyword evidence="3" id="KW-1185">Reference proteome</keyword>
<evidence type="ECO:0000313" key="3">
    <source>
        <dbReference type="Proteomes" id="UP001274830"/>
    </source>
</evidence>
<reference evidence="2" key="1">
    <citation type="submission" date="2023-07" db="EMBL/GenBank/DDBJ databases">
        <title>Black Yeasts Isolated from many extreme environments.</title>
        <authorList>
            <person name="Coleine C."/>
            <person name="Stajich J.E."/>
            <person name="Selbmann L."/>
        </authorList>
    </citation>
    <scope>NUCLEOTIDE SEQUENCE</scope>
    <source>
        <strain evidence="2">CCFEE 5485</strain>
    </source>
</reference>
<gene>
    <name evidence="2" type="ORF">LTR78_004220</name>
</gene>
<accession>A0AAE0WQC0</accession>
<proteinExistence type="predicted"/>
<dbReference type="PANTHER" id="PTHR33112">
    <property type="entry name" value="DOMAIN PROTEIN, PUTATIVE-RELATED"/>
    <property type="match status" value="1"/>
</dbReference>
<dbReference type="Pfam" id="PF06985">
    <property type="entry name" value="HET"/>
    <property type="match status" value="1"/>
</dbReference>
<dbReference type="InterPro" id="IPR010730">
    <property type="entry name" value="HET"/>
</dbReference>
<evidence type="ECO:0000313" key="2">
    <source>
        <dbReference type="EMBL" id="KAK3676028.1"/>
    </source>
</evidence>